<dbReference type="KEGG" id="nam:NAMH_1485"/>
<dbReference type="SMART" id="SM00267">
    <property type="entry name" value="GGDEF"/>
    <property type="match status" value="1"/>
</dbReference>
<evidence type="ECO:0000259" key="4">
    <source>
        <dbReference type="PROSITE" id="PS50887"/>
    </source>
</evidence>
<dbReference type="EMBL" id="CP001279">
    <property type="protein sequence ID" value="ACM93394.1"/>
    <property type="molecule type" value="Genomic_DNA"/>
</dbReference>
<dbReference type="InterPro" id="IPR029787">
    <property type="entry name" value="Nucleotide_cyclase"/>
</dbReference>
<evidence type="ECO:0000313" key="5">
    <source>
        <dbReference type="EMBL" id="ACM93394.1"/>
    </source>
</evidence>
<dbReference type="HOGENOM" id="CLU_039381_0_0_7"/>
<dbReference type="Pfam" id="PF00990">
    <property type="entry name" value="GGDEF"/>
    <property type="match status" value="1"/>
</dbReference>
<dbReference type="InterPro" id="IPR050469">
    <property type="entry name" value="Diguanylate_Cyclase"/>
</dbReference>
<name>B9L689_NAUPA</name>
<accession>B9L689</accession>
<dbReference type="GO" id="GO:0052621">
    <property type="term" value="F:diguanylate cyclase activity"/>
    <property type="evidence" value="ECO:0007669"/>
    <property type="project" value="UniProtKB-EC"/>
</dbReference>
<dbReference type="AlphaFoldDB" id="B9L689"/>
<dbReference type="STRING" id="598659.NAMH_1485"/>
<dbReference type="CDD" id="cd01949">
    <property type="entry name" value="GGDEF"/>
    <property type="match status" value="1"/>
</dbReference>
<dbReference type="NCBIfam" id="TIGR00254">
    <property type="entry name" value="GGDEF"/>
    <property type="match status" value="1"/>
</dbReference>
<dbReference type="InterPro" id="IPR000160">
    <property type="entry name" value="GGDEF_dom"/>
</dbReference>
<dbReference type="RefSeq" id="WP_015902446.1">
    <property type="nucleotide sequence ID" value="NC_012115.1"/>
</dbReference>
<feature type="domain" description="GGDEF" evidence="4">
    <location>
        <begin position="378"/>
        <end position="510"/>
    </location>
</feature>
<proteinExistence type="predicted"/>
<comment type="catalytic activity">
    <reaction evidence="2">
        <text>2 GTP = 3',3'-c-di-GMP + 2 diphosphate</text>
        <dbReference type="Rhea" id="RHEA:24898"/>
        <dbReference type="ChEBI" id="CHEBI:33019"/>
        <dbReference type="ChEBI" id="CHEBI:37565"/>
        <dbReference type="ChEBI" id="CHEBI:58805"/>
        <dbReference type="EC" id="2.7.7.65"/>
    </reaction>
</comment>
<reference evidence="5 6" key="1">
    <citation type="journal article" date="2009" name="PLoS Genet.">
        <title>Adaptations to submarine hydrothermal environments exemplified by the genome of Nautilia profundicola.</title>
        <authorList>
            <person name="Campbell B.J."/>
            <person name="Smith J.L."/>
            <person name="Hanson T.E."/>
            <person name="Klotz M.G."/>
            <person name="Stein L.Y."/>
            <person name="Lee C.K."/>
            <person name="Wu D."/>
            <person name="Robinson J.M."/>
            <person name="Khouri H.M."/>
            <person name="Eisen J.A."/>
            <person name="Cary S.C."/>
        </authorList>
    </citation>
    <scope>NUCLEOTIDE SEQUENCE [LARGE SCALE GENOMIC DNA]</scope>
    <source>
        <strain evidence="6">ATCC BAA-1463 / DSM 18972 / AmH</strain>
    </source>
</reference>
<evidence type="ECO:0000313" key="6">
    <source>
        <dbReference type="Proteomes" id="UP000000448"/>
    </source>
</evidence>
<dbReference type="EC" id="2.7.7.65" evidence="1"/>
<dbReference type="PROSITE" id="PS50887">
    <property type="entry name" value="GGDEF"/>
    <property type="match status" value="1"/>
</dbReference>
<dbReference type="Proteomes" id="UP000000448">
    <property type="component" value="Chromosome"/>
</dbReference>
<organism evidence="5 6">
    <name type="scientific">Nautilia profundicola (strain ATCC BAA-1463 / DSM 18972 / AmH)</name>
    <dbReference type="NCBI Taxonomy" id="598659"/>
    <lineage>
        <taxon>Bacteria</taxon>
        <taxon>Pseudomonadati</taxon>
        <taxon>Campylobacterota</taxon>
        <taxon>Epsilonproteobacteria</taxon>
        <taxon>Nautiliales</taxon>
        <taxon>Nautiliaceae</taxon>
        <taxon>Nautilia</taxon>
    </lineage>
</organism>
<dbReference type="InterPro" id="IPR043128">
    <property type="entry name" value="Rev_trsase/Diguanyl_cyclase"/>
</dbReference>
<keyword evidence="6" id="KW-1185">Reference proteome</keyword>
<dbReference type="PANTHER" id="PTHR45138">
    <property type="entry name" value="REGULATORY COMPONENTS OF SENSORY TRANSDUCTION SYSTEM"/>
    <property type="match status" value="1"/>
</dbReference>
<dbReference type="Gene3D" id="3.30.70.270">
    <property type="match status" value="1"/>
</dbReference>
<evidence type="ECO:0000256" key="1">
    <source>
        <dbReference type="ARBA" id="ARBA00012528"/>
    </source>
</evidence>
<feature type="coiled-coil region" evidence="3">
    <location>
        <begin position="236"/>
        <end position="263"/>
    </location>
</feature>
<evidence type="ECO:0000256" key="3">
    <source>
        <dbReference type="SAM" id="Coils"/>
    </source>
</evidence>
<dbReference type="PANTHER" id="PTHR45138:SF9">
    <property type="entry name" value="DIGUANYLATE CYCLASE DGCM-RELATED"/>
    <property type="match status" value="1"/>
</dbReference>
<dbReference type="eggNOG" id="COG3706">
    <property type="taxonomic scope" value="Bacteria"/>
</dbReference>
<evidence type="ECO:0000256" key="2">
    <source>
        <dbReference type="ARBA" id="ARBA00034247"/>
    </source>
</evidence>
<dbReference type="FunFam" id="3.30.70.270:FF:000001">
    <property type="entry name" value="Diguanylate cyclase domain protein"/>
    <property type="match status" value="1"/>
</dbReference>
<gene>
    <name evidence="5" type="ordered locus">NAMH_1485</name>
</gene>
<dbReference type="SUPFAM" id="SSF55073">
    <property type="entry name" value="Nucleotide cyclase"/>
    <property type="match status" value="1"/>
</dbReference>
<keyword evidence="3" id="KW-0175">Coiled coil</keyword>
<sequence length="512" mass="59421">MTIKDIAKKTLAHFKESGYVFTPDEYKKVFCQEAKKARVIIKDCNKVAEYIAKLDKKYQMIAKNYNIKNLDELIVFLINYLNREDASKEKENLENFFLYTKRALDVIAVLPIIKSKSIAIKHLDFLKPYMEKDEFNKLRNEWFEFLSEFDASIVKKGAAIAGIQSEDALEVIEALIKKLEENPDLEFLVDSIIYTLTPSYAPFMSNEIAILKKQIKENTSFILSKAFAEDLKILTQKRIRLDKEELKRKLKDLDQIAERLSIKILRILEKTDGSSQEIKNITVELQNWRKDDGDFETIKEKLLTIATSIDKELNHFSEEMRKEDEEIEKLRQKVHFLEGKLKQLSKEVKTDFLTDIANKKAVIDELKKQESIYNRYGTNYSVVFFDIDHFKNINDTYGHDAGDVILKSLGLLFKRYARDIDMIGRFGGEEFVAILPNTDKEGAYKFAEKLRQIIEKTKFMYKNTRIDVTVSGGVASRNETNSSDETLKLADKRLYLAKKTGRNKVCADDKCV</sequence>
<dbReference type="OrthoDB" id="7323245at2"/>
<feature type="coiled-coil region" evidence="3">
    <location>
        <begin position="313"/>
        <end position="347"/>
    </location>
</feature>
<protein>
    <recommendedName>
        <fullName evidence="1">diguanylate cyclase</fullName>
        <ecNumber evidence="1">2.7.7.65</ecNumber>
    </recommendedName>
</protein>